<name>S9VWH0_SCHCR</name>
<dbReference type="EMBL" id="KE546990">
    <property type="protein sequence ID" value="EPY51988.1"/>
    <property type="molecule type" value="Genomic_DNA"/>
</dbReference>
<protein>
    <submittedName>
        <fullName evidence="2">Uncharacterized protein</fullName>
    </submittedName>
</protein>
<reference evidence="2 3" key="1">
    <citation type="journal article" date="2011" name="Science">
        <title>Comparative functional genomics of the fission yeasts.</title>
        <authorList>
            <person name="Rhind N."/>
            <person name="Chen Z."/>
            <person name="Yassour M."/>
            <person name="Thompson D.A."/>
            <person name="Haas B.J."/>
            <person name="Habib N."/>
            <person name="Wapinski I."/>
            <person name="Roy S."/>
            <person name="Lin M.F."/>
            <person name="Heiman D.I."/>
            <person name="Young S.K."/>
            <person name="Furuya K."/>
            <person name="Guo Y."/>
            <person name="Pidoux A."/>
            <person name="Chen H.M."/>
            <person name="Robbertse B."/>
            <person name="Goldberg J.M."/>
            <person name="Aoki K."/>
            <person name="Bayne E.H."/>
            <person name="Berlin A.M."/>
            <person name="Desjardins C.A."/>
            <person name="Dobbs E."/>
            <person name="Dukaj L."/>
            <person name="Fan L."/>
            <person name="FitzGerald M.G."/>
            <person name="French C."/>
            <person name="Gujja S."/>
            <person name="Hansen K."/>
            <person name="Keifenheim D."/>
            <person name="Levin J.Z."/>
            <person name="Mosher R.A."/>
            <person name="Mueller C.A."/>
            <person name="Pfiffner J."/>
            <person name="Priest M."/>
            <person name="Russ C."/>
            <person name="Smialowska A."/>
            <person name="Swoboda P."/>
            <person name="Sykes S.M."/>
            <person name="Vaughn M."/>
            <person name="Vengrova S."/>
            <person name="Yoder R."/>
            <person name="Zeng Q."/>
            <person name="Allshire R."/>
            <person name="Baulcombe D."/>
            <person name="Birren B.W."/>
            <person name="Brown W."/>
            <person name="Ekwall K."/>
            <person name="Kellis M."/>
            <person name="Leatherwood J."/>
            <person name="Levin H."/>
            <person name="Margalit H."/>
            <person name="Martienssen R."/>
            <person name="Nieduszynski C.A."/>
            <person name="Spatafora J.W."/>
            <person name="Friedman N."/>
            <person name="Dalgaard J.Z."/>
            <person name="Baumann P."/>
            <person name="Niki H."/>
            <person name="Regev A."/>
            <person name="Nusbaum C."/>
        </authorList>
    </citation>
    <scope>NUCLEOTIDE SEQUENCE [LARGE SCALE GENOMIC DNA]</scope>
    <source>
        <strain evidence="3">OY26 / ATCC MYA-4695 / CBS 11777 / NBRC 106824 / NRRL Y48691</strain>
    </source>
</reference>
<dbReference type="RefSeq" id="XP_013023606.1">
    <property type="nucleotide sequence ID" value="XM_013168152.1"/>
</dbReference>
<gene>
    <name evidence="2" type="ORF">SPOG_05124</name>
</gene>
<sequence length="70" mass="8008">MKIITFTYFILAAFFLTREETAQVFSFFVEFLVKNLKIRLASSLPIMLGVNERSGSLVSSSAVMREFLLH</sequence>
<feature type="chain" id="PRO_5004559319" evidence="1">
    <location>
        <begin position="23"/>
        <end position="70"/>
    </location>
</feature>
<evidence type="ECO:0000313" key="2">
    <source>
        <dbReference type="EMBL" id="EPY51988.1"/>
    </source>
</evidence>
<dbReference type="Proteomes" id="UP000015464">
    <property type="component" value="Unassembled WGS sequence"/>
</dbReference>
<evidence type="ECO:0000313" key="3">
    <source>
        <dbReference type="Proteomes" id="UP000015464"/>
    </source>
</evidence>
<proteinExistence type="predicted"/>
<organism evidence="2 3">
    <name type="scientific">Schizosaccharomyces cryophilus (strain OY26 / ATCC MYA-4695 / CBS 11777 / NBRC 106824 / NRRL Y48691)</name>
    <name type="common">Fission yeast</name>
    <dbReference type="NCBI Taxonomy" id="653667"/>
    <lineage>
        <taxon>Eukaryota</taxon>
        <taxon>Fungi</taxon>
        <taxon>Dikarya</taxon>
        <taxon>Ascomycota</taxon>
        <taxon>Taphrinomycotina</taxon>
        <taxon>Schizosaccharomycetes</taxon>
        <taxon>Schizosaccharomycetales</taxon>
        <taxon>Schizosaccharomycetaceae</taxon>
        <taxon>Schizosaccharomyces</taxon>
    </lineage>
</organism>
<dbReference type="HOGENOM" id="CLU_2759253_0_0_1"/>
<dbReference type="GeneID" id="25039337"/>
<dbReference type="AlphaFoldDB" id="S9VWH0"/>
<accession>S9VWH0</accession>
<keyword evidence="1" id="KW-0732">Signal</keyword>
<feature type="signal peptide" evidence="1">
    <location>
        <begin position="1"/>
        <end position="22"/>
    </location>
</feature>
<keyword evidence="3" id="KW-1185">Reference proteome</keyword>
<evidence type="ECO:0000256" key="1">
    <source>
        <dbReference type="SAM" id="SignalP"/>
    </source>
</evidence>